<dbReference type="CDD" id="cd09276">
    <property type="entry name" value="Rnase_HI_RT_non_LTR"/>
    <property type="match status" value="1"/>
</dbReference>
<dbReference type="GO" id="GO:0006782">
    <property type="term" value="P:protoporphyrinogen IX biosynthetic process"/>
    <property type="evidence" value="ECO:0007669"/>
    <property type="project" value="UniProtKB-UniPathway"/>
</dbReference>
<dbReference type="GO" id="GO:0005743">
    <property type="term" value="C:mitochondrial inner membrane"/>
    <property type="evidence" value="ECO:0007669"/>
    <property type="project" value="TreeGrafter"/>
</dbReference>
<dbReference type="InterPro" id="IPR036397">
    <property type="entry name" value="RNaseH_sf"/>
</dbReference>
<dbReference type="SUPFAM" id="SSF51905">
    <property type="entry name" value="FAD/NAD(P)-binding domain"/>
    <property type="match status" value="1"/>
</dbReference>
<gene>
    <name evidence="13" type="ORF">PtrM4_000280</name>
</gene>
<dbReference type="InterPro" id="IPR004572">
    <property type="entry name" value="Protoporphyrinogen_oxidase"/>
</dbReference>
<dbReference type="Proteomes" id="UP000245464">
    <property type="component" value="Chromosome 1"/>
</dbReference>
<dbReference type="UniPathway" id="UPA00251">
    <property type="reaction ID" value="UER00324"/>
</dbReference>
<comment type="catalytic activity">
    <reaction evidence="11">
        <text>protoporphyrinogen IX + 3 O2 = protoporphyrin IX + 3 H2O2</text>
        <dbReference type="Rhea" id="RHEA:25576"/>
        <dbReference type="ChEBI" id="CHEBI:15379"/>
        <dbReference type="ChEBI" id="CHEBI:16240"/>
        <dbReference type="ChEBI" id="CHEBI:57306"/>
        <dbReference type="ChEBI" id="CHEBI:57307"/>
        <dbReference type="EC" id="1.3.3.4"/>
    </reaction>
</comment>
<dbReference type="InterPro" id="IPR036188">
    <property type="entry name" value="FAD/NAD-bd_sf"/>
</dbReference>
<evidence type="ECO:0000256" key="5">
    <source>
        <dbReference type="ARBA" id="ARBA00012867"/>
    </source>
</evidence>
<dbReference type="EC" id="1.3.3.4" evidence="5"/>
<evidence type="ECO:0000256" key="9">
    <source>
        <dbReference type="ARBA" id="ARBA00023133"/>
    </source>
</evidence>
<dbReference type="PANTHER" id="PTHR42923">
    <property type="entry name" value="PROTOPORPHYRINOGEN OXIDASE"/>
    <property type="match status" value="1"/>
</dbReference>
<keyword evidence="10" id="KW-0627">Porphyrin biosynthesis</keyword>
<feature type="domain" description="Amine oxidase" evidence="12">
    <location>
        <begin position="61"/>
        <end position="505"/>
    </location>
</feature>
<dbReference type="PANTHER" id="PTHR42923:SF3">
    <property type="entry name" value="PROTOPORPHYRINOGEN OXIDASE"/>
    <property type="match status" value="1"/>
</dbReference>
<keyword evidence="6" id="KW-0285">Flavoprotein</keyword>
<comment type="function">
    <text evidence="2">Catalyzes the 6-electron oxidation of protoporphyrinogen-IX to form protoporphyrin-IX.</text>
</comment>
<dbReference type="GeneID" id="6349684"/>
<evidence type="ECO:0000256" key="2">
    <source>
        <dbReference type="ARBA" id="ARBA00002600"/>
    </source>
</evidence>
<dbReference type="AlphaFoldDB" id="A0A834S4G4"/>
<dbReference type="RefSeq" id="XP_001941701.2">
    <property type="nucleotide sequence ID" value="XM_001941666.2"/>
</dbReference>
<dbReference type="InterPro" id="IPR050464">
    <property type="entry name" value="Zeta_carotene_desat/Oxidored"/>
</dbReference>
<comment type="similarity">
    <text evidence="4">Belongs to the protoporphyrinogen/coproporphyrinogen oxidase family. Protoporphyrinogen oxidase subfamily.</text>
</comment>
<dbReference type="Pfam" id="PF01593">
    <property type="entry name" value="Amino_oxidase"/>
    <property type="match status" value="1"/>
</dbReference>
<reference evidence="13" key="1">
    <citation type="journal article" date="2018" name="BMC Genomics">
        <title>Comparative genomics of the wheat fungal pathogen Pyrenophora tritici-repentis reveals chromosomal variations and genome plasticity.</title>
        <authorList>
            <person name="Moolhuijzen P."/>
            <person name="See P.T."/>
            <person name="Hane J.K."/>
            <person name="Shi G."/>
            <person name="Liu Z."/>
            <person name="Oliver R.P."/>
            <person name="Moffat C.S."/>
        </authorList>
    </citation>
    <scope>NUCLEOTIDE SEQUENCE [LARGE SCALE GENOMIC DNA]</scope>
    <source>
        <strain evidence="13">M4</strain>
    </source>
</reference>
<comment type="cofactor">
    <cofactor evidence="1">
        <name>FAD</name>
        <dbReference type="ChEBI" id="CHEBI:57692"/>
    </cofactor>
</comment>
<proteinExistence type="inferred from homology"/>
<evidence type="ECO:0000256" key="4">
    <source>
        <dbReference type="ARBA" id="ARBA00010551"/>
    </source>
</evidence>
<sequence>MRFQNASQKTLKTVAARPVLASQSLFTCRPLLAFRHGPRLVSQCRYHSTDPERIAVLGGGIAGLSSAYYVGKQFPNSEITLFEAGNDPGGWIRTRRVDVKDAEGKEGSVLFEQGPRALRPAPATAALIQELGLINDVTYTKRTDPGATNRFIYYPDKLNRLPSKMPIEIPNLISLWRSGLLAGFLGVIKEPWEKTRPAGLVDETVGSFIARRMDKRLADNLISAGFHGIYAGDIWQLSARTLAANPWNLENTFGSVIGGFIKVQNDAVEPRGNSFVHEWDRNLMANMKKELEVDEGFWSNLTESTQFSLRNGLQQLVRALGDAVEDLGNVKVKTMAPIQSFKPLSQDGKLGVEIVSGQEGSTSTESFDLAISTLREKDLTPYVTVMTINLYYPNPHLLPVEGFGYLIPQSVPFEQNPERGLGVIFDSSAIKGQDTVSGTKLTVMMGGHWWDGWESYPTEEEGLDMAKSLLARHLNITDEPTAHYVNLAKDCIPQYTLGYQDRLAGFAERMSGEFGGESTIKDKVYVTQTNTLNLQHHELSSNHPIQKAITRITNTDKASYKKPNQHRQLYTIVKSIPERDNNSVEKIIPYRFRPWESLNYKVTVSKKSKEEEAIAHTDYILSRSGDNFTAIYSDASQHDKGIGIGVGVVAYSSTHEETFSQKTNIGCSQLVYNGELEGIAQAFEHAATVAQEGQEIYVYADNQAAIHRLNNLSDNPGQHIDPPAVGPGHNDVKGNEKADTLAKEAAKERPTTSTTASLAYLGTEINKIQKTEQLMEYKRYTDRPTKNRSSYSRIFKLNTHTTIKVPKGTPREISSAFYSLKLGHGYFNSYLKRFNKRDCNLCICYKPQTPQHLLLDCKQYKTHRNTLKEAIPHRPITLHSSSKQRQASKLL</sequence>
<dbReference type="Gene3D" id="3.50.50.60">
    <property type="entry name" value="FAD/NAD(P)-binding domain"/>
    <property type="match status" value="1"/>
</dbReference>
<evidence type="ECO:0000256" key="10">
    <source>
        <dbReference type="ARBA" id="ARBA00023244"/>
    </source>
</evidence>
<evidence type="ECO:0000259" key="12">
    <source>
        <dbReference type="Pfam" id="PF01593"/>
    </source>
</evidence>
<evidence type="ECO:0000256" key="7">
    <source>
        <dbReference type="ARBA" id="ARBA00022827"/>
    </source>
</evidence>
<name>A0A834S4G4_9PLEO</name>
<dbReference type="KEGG" id="ptrr:6349684"/>
<evidence type="ECO:0000313" key="14">
    <source>
        <dbReference type="Proteomes" id="UP000245464"/>
    </source>
</evidence>
<dbReference type="SUPFAM" id="SSF54373">
    <property type="entry name" value="FAD-linked reductases, C-terminal domain"/>
    <property type="match status" value="1"/>
</dbReference>
<evidence type="ECO:0000256" key="8">
    <source>
        <dbReference type="ARBA" id="ARBA00023002"/>
    </source>
</evidence>
<evidence type="ECO:0000256" key="3">
    <source>
        <dbReference type="ARBA" id="ARBA00005073"/>
    </source>
</evidence>
<dbReference type="GO" id="GO:0003676">
    <property type="term" value="F:nucleic acid binding"/>
    <property type="evidence" value="ECO:0007669"/>
    <property type="project" value="InterPro"/>
</dbReference>
<dbReference type="GO" id="GO:0004729">
    <property type="term" value="F:oxygen-dependent protoporphyrinogen oxidase activity"/>
    <property type="evidence" value="ECO:0007669"/>
    <property type="project" value="UniProtKB-EC"/>
</dbReference>
<evidence type="ECO:0000256" key="11">
    <source>
        <dbReference type="ARBA" id="ARBA00047554"/>
    </source>
</evidence>
<accession>A0A834S4G4</accession>
<dbReference type="NCBIfam" id="TIGR00562">
    <property type="entry name" value="proto_IX_ox"/>
    <property type="match status" value="1"/>
</dbReference>
<keyword evidence="7" id="KW-0274">FAD</keyword>
<evidence type="ECO:0000256" key="1">
    <source>
        <dbReference type="ARBA" id="ARBA00001974"/>
    </source>
</evidence>
<comment type="caution">
    <text evidence="13">The sequence shown here is derived from an EMBL/GenBank/DDBJ whole genome shotgun (WGS) entry which is preliminary data.</text>
</comment>
<keyword evidence="8" id="KW-0560">Oxidoreductase</keyword>
<evidence type="ECO:0000256" key="6">
    <source>
        <dbReference type="ARBA" id="ARBA00022630"/>
    </source>
</evidence>
<keyword evidence="9" id="KW-0350">Heme biosynthesis</keyword>
<dbReference type="Gene3D" id="3.30.420.10">
    <property type="entry name" value="Ribonuclease H-like superfamily/Ribonuclease H"/>
    <property type="match status" value="1"/>
</dbReference>
<dbReference type="InterPro" id="IPR012337">
    <property type="entry name" value="RNaseH-like_sf"/>
</dbReference>
<comment type="pathway">
    <text evidence="3">Porphyrin-containing compound metabolism; protoporphyrin-IX biosynthesis; protoporphyrin-IX from protoporphyrinogen-IX: step 1/1.</text>
</comment>
<dbReference type="EMBL" id="NQIK02000001">
    <property type="protein sequence ID" value="KAF7575788.1"/>
    <property type="molecule type" value="Genomic_DNA"/>
</dbReference>
<dbReference type="InterPro" id="IPR002937">
    <property type="entry name" value="Amino_oxidase"/>
</dbReference>
<dbReference type="SUPFAM" id="SSF53098">
    <property type="entry name" value="Ribonuclease H-like"/>
    <property type="match status" value="1"/>
</dbReference>
<protein>
    <recommendedName>
        <fullName evidence="5">protoporphyrinogen oxidase</fullName>
        <ecNumber evidence="5">1.3.3.4</ecNumber>
    </recommendedName>
</protein>
<organism evidence="13 14">
    <name type="scientific">Pyrenophora tritici-repentis</name>
    <dbReference type="NCBI Taxonomy" id="45151"/>
    <lineage>
        <taxon>Eukaryota</taxon>
        <taxon>Fungi</taxon>
        <taxon>Dikarya</taxon>
        <taxon>Ascomycota</taxon>
        <taxon>Pezizomycotina</taxon>
        <taxon>Dothideomycetes</taxon>
        <taxon>Pleosporomycetidae</taxon>
        <taxon>Pleosporales</taxon>
        <taxon>Pleosporineae</taxon>
        <taxon>Pleosporaceae</taxon>
        <taxon>Pyrenophora</taxon>
    </lineage>
</organism>
<evidence type="ECO:0000313" key="13">
    <source>
        <dbReference type="EMBL" id="KAF7575788.1"/>
    </source>
</evidence>